<evidence type="ECO:0000313" key="1">
    <source>
        <dbReference type="EMBL" id="KZL87467.1"/>
    </source>
</evidence>
<dbReference type="Proteomes" id="UP000076584">
    <property type="component" value="Unassembled WGS sequence"/>
</dbReference>
<comment type="caution">
    <text evidence="1">The sequence shown here is derived from an EMBL/GenBank/DDBJ whole genome shotgun (WGS) entry which is preliminary data.</text>
</comment>
<reference evidence="1 2" key="1">
    <citation type="submission" date="2015-06" db="EMBL/GenBank/DDBJ databases">
        <title>Survival trade-offs in plant roots during colonization by closely related pathogenic and mutualistic fungi.</title>
        <authorList>
            <person name="Hacquard S."/>
            <person name="Kracher B."/>
            <person name="Hiruma K."/>
            <person name="Weinman A."/>
            <person name="Muench P."/>
            <person name="Garrido Oter R."/>
            <person name="Ver Loren van Themaat E."/>
            <person name="Dallerey J.-F."/>
            <person name="Damm U."/>
            <person name="Henrissat B."/>
            <person name="Lespinet O."/>
            <person name="Thon M."/>
            <person name="Kemen E."/>
            <person name="McHardy A.C."/>
            <person name="Schulze-Lefert P."/>
            <person name="O'Connell R.J."/>
        </authorList>
    </citation>
    <scope>NUCLEOTIDE SEQUENCE [LARGE SCALE GENOMIC DNA]</scope>
    <source>
        <strain evidence="1 2">MAFF 238704</strain>
    </source>
</reference>
<keyword evidence="2" id="KW-1185">Reference proteome</keyword>
<protein>
    <submittedName>
        <fullName evidence="1">Uncharacterized protein</fullName>
    </submittedName>
</protein>
<dbReference type="AlphaFoldDB" id="A0A162PQP2"/>
<organism evidence="1 2">
    <name type="scientific">Colletotrichum incanum</name>
    <name type="common">Soybean anthracnose fungus</name>
    <dbReference type="NCBI Taxonomy" id="1573173"/>
    <lineage>
        <taxon>Eukaryota</taxon>
        <taxon>Fungi</taxon>
        <taxon>Dikarya</taxon>
        <taxon>Ascomycota</taxon>
        <taxon>Pezizomycotina</taxon>
        <taxon>Sordariomycetes</taxon>
        <taxon>Hypocreomycetidae</taxon>
        <taxon>Glomerellales</taxon>
        <taxon>Glomerellaceae</taxon>
        <taxon>Colletotrichum</taxon>
        <taxon>Colletotrichum spaethianum species complex</taxon>
    </lineage>
</organism>
<gene>
    <name evidence="1" type="ORF">CI238_03928</name>
</gene>
<dbReference type="EMBL" id="LFIW01000229">
    <property type="protein sequence ID" value="KZL87467.1"/>
    <property type="molecule type" value="Genomic_DNA"/>
</dbReference>
<evidence type="ECO:0000313" key="2">
    <source>
        <dbReference type="Proteomes" id="UP000076584"/>
    </source>
</evidence>
<name>A0A162PQP2_COLIC</name>
<sequence length="107" mass="11145">MFALAGVGYVHRLPEIARKSTDSFTMLHEENLHLAFCEAIVAGGPGSGEDCAVICTLKMKNKQNTNASAGNKNATVTNWLDNPLNSSSSANGAVKVIADVGAALRAV</sequence>
<accession>A0A162PQP2</accession>
<proteinExistence type="predicted"/>